<feature type="compositionally biased region" description="Low complexity" evidence="1">
    <location>
        <begin position="45"/>
        <end position="57"/>
    </location>
</feature>
<reference evidence="2" key="1">
    <citation type="journal article" date="2020" name="J. Eukaryot. Microbiol.">
        <title>De novo Sequencing, Assembly and Annotation of the Transcriptome for the Free-Living Testate Amoeba Arcella intermedia.</title>
        <authorList>
            <person name="Ribeiro G.M."/>
            <person name="Porfirio-Sousa A.L."/>
            <person name="Maurer-Alcala X.X."/>
            <person name="Katz L.A."/>
            <person name="Lahr D.J.G."/>
        </authorList>
    </citation>
    <scope>NUCLEOTIDE SEQUENCE</scope>
</reference>
<protein>
    <submittedName>
        <fullName evidence="2">Uncharacterized protein</fullName>
    </submittedName>
</protein>
<name>A0A6B2LVN7_9EUKA</name>
<dbReference type="EMBL" id="GIBP01011976">
    <property type="protein sequence ID" value="NDV40945.1"/>
    <property type="molecule type" value="Transcribed_RNA"/>
</dbReference>
<dbReference type="AlphaFoldDB" id="A0A6B2LVN7"/>
<evidence type="ECO:0000256" key="1">
    <source>
        <dbReference type="SAM" id="MobiDB-lite"/>
    </source>
</evidence>
<sequence length="57" mass="6564">MELLLPQLPNQRPLPLLPPHLLLLPHLRLPLRPLRSIRRPNPMHPSSNQNPSQTSQV</sequence>
<proteinExistence type="predicted"/>
<feature type="region of interest" description="Disordered" evidence="1">
    <location>
        <begin position="35"/>
        <end position="57"/>
    </location>
</feature>
<organism evidence="2">
    <name type="scientific">Arcella intermedia</name>
    <dbReference type="NCBI Taxonomy" id="1963864"/>
    <lineage>
        <taxon>Eukaryota</taxon>
        <taxon>Amoebozoa</taxon>
        <taxon>Tubulinea</taxon>
        <taxon>Elardia</taxon>
        <taxon>Arcellinida</taxon>
        <taxon>Sphaerothecina</taxon>
        <taxon>Arcellidae</taxon>
        <taxon>Arcella</taxon>
    </lineage>
</organism>
<evidence type="ECO:0000313" key="2">
    <source>
        <dbReference type="EMBL" id="NDV40945.1"/>
    </source>
</evidence>
<accession>A0A6B2LVN7</accession>